<evidence type="ECO:0000256" key="5">
    <source>
        <dbReference type="ARBA" id="ARBA00024045"/>
    </source>
</evidence>
<evidence type="ECO:0000313" key="7">
    <source>
        <dbReference type="Proteomes" id="UP000504607"/>
    </source>
</evidence>
<dbReference type="PANTHER" id="PTHR45811">
    <property type="entry name" value="COPPER TRANSPORT PROTEIN FAMILY-RELATED"/>
    <property type="match status" value="1"/>
</dbReference>
<organism evidence="7 8">
    <name type="scientific">Elaeis guineensis var. tenera</name>
    <name type="common">Oil palm</name>
    <dbReference type="NCBI Taxonomy" id="51953"/>
    <lineage>
        <taxon>Eukaryota</taxon>
        <taxon>Viridiplantae</taxon>
        <taxon>Streptophyta</taxon>
        <taxon>Embryophyta</taxon>
        <taxon>Tracheophyta</taxon>
        <taxon>Spermatophyta</taxon>
        <taxon>Magnoliopsida</taxon>
        <taxon>Liliopsida</taxon>
        <taxon>Arecaceae</taxon>
        <taxon>Arecoideae</taxon>
        <taxon>Cocoseae</taxon>
        <taxon>Elaeidinae</taxon>
        <taxon>Elaeis</taxon>
    </lineage>
</organism>
<dbReference type="Proteomes" id="UP000504607">
    <property type="component" value="Chromosome 15"/>
</dbReference>
<dbReference type="CDD" id="cd00371">
    <property type="entry name" value="HMA"/>
    <property type="match status" value="1"/>
</dbReference>
<keyword evidence="3" id="KW-0449">Lipoprotein</keyword>
<accession>A0A6I9SAP1</accession>
<gene>
    <name evidence="8" type="primary">LOC105058766</name>
</gene>
<proteinExistence type="inferred from homology"/>
<evidence type="ECO:0000259" key="6">
    <source>
        <dbReference type="PROSITE" id="PS50846"/>
    </source>
</evidence>
<evidence type="ECO:0000256" key="4">
    <source>
        <dbReference type="ARBA" id="ARBA00023289"/>
    </source>
</evidence>
<dbReference type="PROSITE" id="PS50846">
    <property type="entry name" value="HMA_2"/>
    <property type="match status" value="1"/>
</dbReference>
<reference evidence="8" key="1">
    <citation type="submission" date="2025-08" db="UniProtKB">
        <authorList>
            <consortium name="RefSeq"/>
        </authorList>
    </citation>
    <scope>IDENTIFICATION</scope>
</reference>
<dbReference type="InterPro" id="IPR051863">
    <property type="entry name" value="HIPP"/>
</dbReference>
<dbReference type="GO" id="GO:0046872">
    <property type="term" value="F:metal ion binding"/>
    <property type="evidence" value="ECO:0007669"/>
    <property type="project" value="UniProtKB-KW"/>
</dbReference>
<sequence>MVKRTVLKVDISCQKCKQKLIHAVCGIEGVDKIEVDGAKSTLTVTGDADPIEVIVRARKLGKFAEVVSIGPPPPPPKLVQEKQPEK</sequence>
<dbReference type="SUPFAM" id="SSF55008">
    <property type="entry name" value="HMA, heavy metal-associated domain"/>
    <property type="match status" value="1"/>
</dbReference>
<evidence type="ECO:0000256" key="1">
    <source>
        <dbReference type="ARBA" id="ARBA00022481"/>
    </source>
</evidence>
<dbReference type="PANTHER" id="PTHR45811:SF13">
    <property type="entry name" value="OS04G0661100 PROTEIN"/>
    <property type="match status" value="1"/>
</dbReference>
<keyword evidence="2" id="KW-0479">Metal-binding</keyword>
<keyword evidence="1" id="KW-0488">Methylation</keyword>
<comment type="similarity">
    <text evidence="5">Belongs to the HIPP family.</text>
</comment>
<dbReference type="Gene3D" id="3.30.70.100">
    <property type="match status" value="1"/>
</dbReference>
<dbReference type="Pfam" id="PF00403">
    <property type="entry name" value="HMA"/>
    <property type="match status" value="1"/>
</dbReference>
<dbReference type="AlphaFoldDB" id="A0A6I9SAP1"/>
<dbReference type="InterPro" id="IPR006121">
    <property type="entry name" value="HMA_dom"/>
</dbReference>
<dbReference type="RefSeq" id="XP_010940108.1">
    <property type="nucleotide sequence ID" value="XM_010941806.3"/>
</dbReference>
<evidence type="ECO:0000313" key="8">
    <source>
        <dbReference type="RefSeq" id="XP_010940108.1"/>
    </source>
</evidence>
<dbReference type="InterPro" id="IPR036163">
    <property type="entry name" value="HMA_dom_sf"/>
</dbReference>
<keyword evidence="7" id="KW-1185">Reference proteome</keyword>
<dbReference type="GeneID" id="105058766"/>
<evidence type="ECO:0000256" key="3">
    <source>
        <dbReference type="ARBA" id="ARBA00023288"/>
    </source>
</evidence>
<dbReference type="InParanoid" id="A0A6I9SAP1"/>
<feature type="domain" description="HMA" evidence="6">
    <location>
        <begin position="2"/>
        <end position="65"/>
    </location>
</feature>
<dbReference type="KEGG" id="egu:105058766"/>
<keyword evidence="4" id="KW-0636">Prenylation</keyword>
<name>A0A6I9SAP1_ELAGV</name>
<dbReference type="OrthoDB" id="689350at2759"/>
<evidence type="ECO:0000256" key="2">
    <source>
        <dbReference type="ARBA" id="ARBA00022723"/>
    </source>
</evidence>
<protein>
    <submittedName>
        <fullName evidence="8">Heavy metal-associated isoprenylated plant protein 43-like</fullName>
    </submittedName>
</protein>